<protein>
    <submittedName>
        <fullName evidence="1">Uncharacterized protein</fullName>
    </submittedName>
</protein>
<keyword evidence="2" id="KW-1185">Reference proteome</keyword>
<sequence>MAEREKREALCQQDQLLLIRKSTVFPEEKSTKVVKASLMAERVKLMMIYGPWSSPCSDQIELEVQKTLKVIRFESTEDCSFLDESQIVEFQETWIKYIQIFREIESPSYYDQSPVFLKNIDNPVWVQAAGESATALYSDKVISGKLFDCVPEFGKWPKTRLVVWNPPLPSWIKVNTDGLSKGNPGLSACGGVFRSDSCDFLGGFAVSLGTHSAYYAELMAVFVAIHTAHSNGWRKLWLESDCLIVVRAIQSRKLDPPTQLKKLWNDCLRKIDSMNIYCSHIYREGNRVADELANLGLKYHRLQWWENPPMEIQELLLHDFWGLPNYRFC</sequence>
<gene>
    <name evidence="1" type="ORF">Pint_36571</name>
</gene>
<dbReference type="EMBL" id="CM047744">
    <property type="protein sequence ID" value="KAJ0028738.1"/>
    <property type="molecule type" value="Genomic_DNA"/>
</dbReference>
<accession>A0ACC0Y3N9</accession>
<name>A0ACC0Y3N9_9ROSI</name>
<evidence type="ECO:0000313" key="2">
    <source>
        <dbReference type="Proteomes" id="UP001163603"/>
    </source>
</evidence>
<evidence type="ECO:0000313" key="1">
    <source>
        <dbReference type="EMBL" id="KAJ0028738.1"/>
    </source>
</evidence>
<organism evidence="1 2">
    <name type="scientific">Pistacia integerrima</name>
    <dbReference type="NCBI Taxonomy" id="434235"/>
    <lineage>
        <taxon>Eukaryota</taxon>
        <taxon>Viridiplantae</taxon>
        <taxon>Streptophyta</taxon>
        <taxon>Embryophyta</taxon>
        <taxon>Tracheophyta</taxon>
        <taxon>Spermatophyta</taxon>
        <taxon>Magnoliopsida</taxon>
        <taxon>eudicotyledons</taxon>
        <taxon>Gunneridae</taxon>
        <taxon>Pentapetalae</taxon>
        <taxon>rosids</taxon>
        <taxon>malvids</taxon>
        <taxon>Sapindales</taxon>
        <taxon>Anacardiaceae</taxon>
        <taxon>Pistacia</taxon>
    </lineage>
</organism>
<comment type="caution">
    <text evidence="1">The sequence shown here is derived from an EMBL/GenBank/DDBJ whole genome shotgun (WGS) entry which is preliminary data.</text>
</comment>
<proteinExistence type="predicted"/>
<reference evidence="2" key="1">
    <citation type="journal article" date="2023" name="G3 (Bethesda)">
        <title>Genome assembly and association tests identify interacting loci associated with vigor, precocity, and sex in interspecific pistachio rootstocks.</title>
        <authorList>
            <person name="Palmer W."/>
            <person name="Jacygrad E."/>
            <person name="Sagayaradj S."/>
            <person name="Cavanaugh K."/>
            <person name="Han R."/>
            <person name="Bertier L."/>
            <person name="Beede B."/>
            <person name="Kafkas S."/>
            <person name="Golino D."/>
            <person name="Preece J."/>
            <person name="Michelmore R."/>
        </authorList>
    </citation>
    <scope>NUCLEOTIDE SEQUENCE [LARGE SCALE GENOMIC DNA]</scope>
</reference>
<dbReference type="Proteomes" id="UP001163603">
    <property type="component" value="Chromosome 9"/>
</dbReference>